<accession>A0A3M7PX27</accession>
<reference evidence="1 2" key="1">
    <citation type="journal article" date="2018" name="Sci. Rep.">
        <title>Genomic signatures of local adaptation to the degree of environmental predictability in rotifers.</title>
        <authorList>
            <person name="Franch-Gras L."/>
            <person name="Hahn C."/>
            <person name="Garcia-Roger E.M."/>
            <person name="Carmona M.J."/>
            <person name="Serra M."/>
            <person name="Gomez A."/>
        </authorList>
    </citation>
    <scope>NUCLEOTIDE SEQUENCE [LARGE SCALE GENOMIC DNA]</scope>
    <source>
        <strain evidence="1">HYR1</strain>
    </source>
</reference>
<evidence type="ECO:0000313" key="2">
    <source>
        <dbReference type="Proteomes" id="UP000276133"/>
    </source>
</evidence>
<dbReference type="EMBL" id="REGN01008533">
    <property type="protein sequence ID" value="RNA03335.1"/>
    <property type="molecule type" value="Genomic_DNA"/>
</dbReference>
<comment type="caution">
    <text evidence="1">The sequence shown here is derived from an EMBL/GenBank/DDBJ whole genome shotgun (WGS) entry which is preliminary data.</text>
</comment>
<evidence type="ECO:0000313" key="1">
    <source>
        <dbReference type="EMBL" id="RNA03335.1"/>
    </source>
</evidence>
<protein>
    <submittedName>
        <fullName evidence="1">Uncharacterized protein</fullName>
    </submittedName>
</protein>
<gene>
    <name evidence="1" type="ORF">BpHYR1_033354</name>
</gene>
<name>A0A3M7PX27_BRAPC</name>
<proteinExistence type="predicted"/>
<dbReference type="Proteomes" id="UP000276133">
    <property type="component" value="Unassembled WGS sequence"/>
</dbReference>
<organism evidence="1 2">
    <name type="scientific">Brachionus plicatilis</name>
    <name type="common">Marine rotifer</name>
    <name type="synonym">Brachionus muelleri</name>
    <dbReference type="NCBI Taxonomy" id="10195"/>
    <lineage>
        <taxon>Eukaryota</taxon>
        <taxon>Metazoa</taxon>
        <taxon>Spiralia</taxon>
        <taxon>Gnathifera</taxon>
        <taxon>Rotifera</taxon>
        <taxon>Eurotatoria</taxon>
        <taxon>Monogononta</taxon>
        <taxon>Pseudotrocha</taxon>
        <taxon>Ploima</taxon>
        <taxon>Brachionidae</taxon>
        <taxon>Brachionus</taxon>
    </lineage>
</organism>
<dbReference type="AlphaFoldDB" id="A0A3M7PX27"/>
<sequence length="92" mass="10683">MSHSITLPNFSKSSFSSAFRAADDSGQLRMDQSPSFQPNINNILKNKISLTCIYSIETWTKWLTKKKIIVAPKLLLLLEYDLFLFWNVHYIN</sequence>
<keyword evidence="2" id="KW-1185">Reference proteome</keyword>